<evidence type="ECO:0000313" key="1">
    <source>
        <dbReference type="EnsemblMetazoa" id="GPPI015877-PA"/>
    </source>
</evidence>
<sequence length="108" mass="12626">LTLFVEATKFLKRIKTLTVLRPSLWSSGNESIFSPEIEFSFIDELIKIATQYEIQFLILMLVLVQAPSATCIRWQLEGRASRRFKLLDDGDVDDDDEEEFSLLKRRRN</sequence>
<proteinExistence type="predicted"/>
<evidence type="ECO:0000313" key="2">
    <source>
        <dbReference type="Proteomes" id="UP000092460"/>
    </source>
</evidence>
<reference evidence="1" key="2">
    <citation type="submission" date="2020-05" db="UniProtKB">
        <authorList>
            <consortium name="EnsemblMetazoa"/>
        </authorList>
    </citation>
    <scope>IDENTIFICATION</scope>
    <source>
        <strain evidence="1">IAEA</strain>
    </source>
</reference>
<dbReference type="Proteomes" id="UP000092460">
    <property type="component" value="Unassembled WGS sequence"/>
</dbReference>
<dbReference type="EnsemblMetazoa" id="GPPI015877-RA">
    <property type="protein sequence ID" value="GPPI015877-PA"/>
    <property type="gene ID" value="GPPI015877"/>
</dbReference>
<organism evidence="1 2">
    <name type="scientific">Glossina palpalis gambiensis</name>
    <dbReference type="NCBI Taxonomy" id="67801"/>
    <lineage>
        <taxon>Eukaryota</taxon>
        <taxon>Metazoa</taxon>
        <taxon>Ecdysozoa</taxon>
        <taxon>Arthropoda</taxon>
        <taxon>Hexapoda</taxon>
        <taxon>Insecta</taxon>
        <taxon>Pterygota</taxon>
        <taxon>Neoptera</taxon>
        <taxon>Endopterygota</taxon>
        <taxon>Diptera</taxon>
        <taxon>Brachycera</taxon>
        <taxon>Muscomorpha</taxon>
        <taxon>Hippoboscoidea</taxon>
        <taxon>Glossinidae</taxon>
        <taxon>Glossina</taxon>
    </lineage>
</organism>
<dbReference type="AlphaFoldDB" id="A0A1B0B1L7"/>
<accession>A0A1B0B1L7</accession>
<reference evidence="2" key="1">
    <citation type="submission" date="2015-01" db="EMBL/GenBank/DDBJ databases">
        <authorList>
            <person name="Aksoy S."/>
            <person name="Warren W."/>
            <person name="Wilson R.K."/>
        </authorList>
    </citation>
    <scope>NUCLEOTIDE SEQUENCE [LARGE SCALE GENOMIC DNA]</scope>
    <source>
        <strain evidence="2">IAEA</strain>
    </source>
</reference>
<dbReference type="VEuPathDB" id="VectorBase:GPPI015877"/>
<keyword evidence="2" id="KW-1185">Reference proteome</keyword>
<name>A0A1B0B1L7_9MUSC</name>
<dbReference type="EMBL" id="JXJN01007208">
    <property type="status" value="NOT_ANNOTATED_CDS"/>
    <property type="molecule type" value="Genomic_DNA"/>
</dbReference>
<protein>
    <submittedName>
        <fullName evidence="1">Uncharacterized protein</fullName>
    </submittedName>
</protein>